<evidence type="ECO:0000259" key="6">
    <source>
        <dbReference type="PROSITE" id="PS51192"/>
    </source>
</evidence>
<dbReference type="SMART" id="SM00487">
    <property type="entry name" value="DEXDc"/>
    <property type="match status" value="1"/>
</dbReference>
<dbReference type="InterPro" id="IPR050699">
    <property type="entry name" value="RNA-DNA_Helicase"/>
</dbReference>
<dbReference type="EMBL" id="OIVN01000206">
    <property type="protein sequence ID" value="SPC76233.1"/>
    <property type="molecule type" value="Genomic_DNA"/>
</dbReference>
<dbReference type="InterPro" id="IPR011545">
    <property type="entry name" value="DEAD/DEAH_box_helicase_dom"/>
</dbReference>
<dbReference type="GO" id="GO:0003676">
    <property type="term" value="F:nucleic acid binding"/>
    <property type="evidence" value="ECO:0007669"/>
    <property type="project" value="InterPro"/>
</dbReference>
<dbReference type="InterPro" id="IPR014001">
    <property type="entry name" value="Helicase_ATP-bd"/>
</dbReference>
<evidence type="ECO:0000256" key="1">
    <source>
        <dbReference type="ARBA" id="ARBA00022741"/>
    </source>
</evidence>
<dbReference type="GO" id="GO:0004386">
    <property type="term" value="F:helicase activity"/>
    <property type="evidence" value="ECO:0007669"/>
    <property type="project" value="UniProtKB-KW"/>
</dbReference>
<dbReference type="PANTHER" id="PTHR12131">
    <property type="entry name" value="ATP-DEPENDENT RNA AND DNA HELICASE"/>
    <property type="match status" value="1"/>
</dbReference>
<organism evidence="7">
    <name type="scientific">Fagus sylvatica</name>
    <name type="common">Beechnut</name>
    <dbReference type="NCBI Taxonomy" id="28930"/>
    <lineage>
        <taxon>Eukaryota</taxon>
        <taxon>Viridiplantae</taxon>
        <taxon>Streptophyta</taxon>
        <taxon>Embryophyta</taxon>
        <taxon>Tracheophyta</taxon>
        <taxon>Spermatophyta</taxon>
        <taxon>Magnoliopsida</taxon>
        <taxon>eudicotyledons</taxon>
        <taxon>Gunneridae</taxon>
        <taxon>Pentapetalae</taxon>
        <taxon>rosids</taxon>
        <taxon>fabids</taxon>
        <taxon>Fagales</taxon>
        <taxon>Fagaceae</taxon>
        <taxon>Fagus</taxon>
    </lineage>
</organism>
<keyword evidence="1" id="KW-0547">Nucleotide-binding</keyword>
<dbReference type="SUPFAM" id="SSF52540">
    <property type="entry name" value="P-loop containing nucleoside triphosphate hydrolases"/>
    <property type="match status" value="2"/>
</dbReference>
<dbReference type="GO" id="GO:0016787">
    <property type="term" value="F:hydrolase activity"/>
    <property type="evidence" value="ECO:0007669"/>
    <property type="project" value="UniProtKB-KW"/>
</dbReference>
<feature type="region of interest" description="Disordered" evidence="5">
    <location>
        <begin position="170"/>
        <end position="190"/>
    </location>
</feature>
<evidence type="ECO:0000256" key="3">
    <source>
        <dbReference type="ARBA" id="ARBA00022806"/>
    </source>
</evidence>
<feature type="domain" description="Helicase ATP-binding" evidence="6">
    <location>
        <begin position="208"/>
        <end position="364"/>
    </location>
</feature>
<keyword evidence="2" id="KW-0378">Hydrolase</keyword>
<dbReference type="AlphaFoldDB" id="A0A2N9EN44"/>
<reference evidence="7" key="1">
    <citation type="submission" date="2018-02" db="EMBL/GenBank/DDBJ databases">
        <authorList>
            <person name="Cohen D.B."/>
            <person name="Kent A.D."/>
        </authorList>
    </citation>
    <scope>NUCLEOTIDE SEQUENCE</scope>
</reference>
<dbReference type="GO" id="GO:0000460">
    <property type="term" value="P:maturation of 5.8S rRNA"/>
    <property type="evidence" value="ECO:0007669"/>
    <property type="project" value="TreeGrafter"/>
</dbReference>
<protein>
    <recommendedName>
        <fullName evidence="6">Helicase ATP-binding domain-containing protein</fullName>
    </recommendedName>
</protein>
<gene>
    <name evidence="7" type="ORF">FSB_LOCUS4115</name>
</gene>
<evidence type="ECO:0000256" key="2">
    <source>
        <dbReference type="ARBA" id="ARBA00022801"/>
    </source>
</evidence>
<dbReference type="Gene3D" id="3.40.50.300">
    <property type="entry name" value="P-loop containing nucleotide triphosphate hydrolases"/>
    <property type="match status" value="2"/>
</dbReference>
<dbReference type="GO" id="GO:0005524">
    <property type="term" value="F:ATP binding"/>
    <property type="evidence" value="ECO:0007669"/>
    <property type="project" value="UniProtKB-KW"/>
</dbReference>
<sequence>MVGFTADLGFAWASQRIWVSLGFAWASQRSQVDPVSALFLSRPDPVSALSLPPQIGSQLERRRRWDHAVTRWRICRRRRVLIGDGGFVGWLAEVVVGFLSIPVMLGCDSGGVGVSSTSTLDGKAVMSSLKRKSTDDTPPEPQPPHKQHQRVNDSPLSANGEEPVACLHDVSYPEGYVPPPPSSPASASASAPAREFPFTLDPFQSESINCLENGESVMVSAHTSAGKTVVALYAIAMSLRNKQRVIYTSPIKALSNQKYREFKQEFSDVGLMTGDVTIEPNASCLVMTTEIWRSMQYKGSEITREVAWVIFDEVHYMRDRERGVVWEESIVMAPKKSRFVFLSATVPNAKEFADWVAKVHQQPCHIVYTDYRPTPLQHYIFPSGGDGLYLVVDEKGKFREDSFQKGLNSLVPASEGDKKKENGKWQKGLAMGRVGEESDIFKMVKMIIQRQYDPVILFSFSKRECEFLAMQMAKLDLNDDDEKATVESIFWSAMDILSDDDKKLPQASSYSVSVCVYELSSNMLV</sequence>
<evidence type="ECO:0000313" key="7">
    <source>
        <dbReference type="EMBL" id="SPC76233.1"/>
    </source>
</evidence>
<evidence type="ECO:0000256" key="5">
    <source>
        <dbReference type="SAM" id="MobiDB-lite"/>
    </source>
</evidence>
<keyword evidence="3" id="KW-0347">Helicase</keyword>
<dbReference type="Pfam" id="PF00270">
    <property type="entry name" value="DEAD"/>
    <property type="match status" value="1"/>
</dbReference>
<name>A0A2N9EN44_FAGSY</name>
<dbReference type="PROSITE" id="PS51192">
    <property type="entry name" value="HELICASE_ATP_BIND_1"/>
    <property type="match status" value="1"/>
</dbReference>
<proteinExistence type="predicted"/>
<dbReference type="PANTHER" id="PTHR12131:SF25">
    <property type="entry name" value="DEXH-BOX ATP-DEPENDENT RNA HELICASE DEXH9"/>
    <property type="match status" value="1"/>
</dbReference>
<accession>A0A2N9EN44</accession>
<dbReference type="GO" id="GO:0005634">
    <property type="term" value="C:nucleus"/>
    <property type="evidence" value="ECO:0007669"/>
    <property type="project" value="TreeGrafter"/>
</dbReference>
<keyword evidence="4" id="KW-0067">ATP-binding</keyword>
<dbReference type="FunFam" id="3.40.50.300:FF:000083">
    <property type="entry name" value="ATP-dependent RNA helicase DOB1"/>
    <property type="match status" value="1"/>
</dbReference>
<evidence type="ECO:0000256" key="4">
    <source>
        <dbReference type="ARBA" id="ARBA00022840"/>
    </source>
</evidence>
<feature type="region of interest" description="Disordered" evidence="5">
    <location>
        <begin position="126"/>
        <end position="158"/>
    </location>
</feature>
<dbReference type="InterPro" id="IPR027417">
    <property type="entry name" value="P-loop_NTPase"/>
</dbReference>